<dbReference type="PROSITE" id="PS51257">
    <property type="entry name" value="PROKAR_LIPOPROTEIN"/>
    <property type="match status" value="1"/>
</dbReference>
<dbReference type="AlphaFoldDB" id="A5GDZ1"/>
<reference evidence="1 2" key="1">
    <citation type="submission" date="2007-05" db="EMBL/GenBank/DDBJ databases">
        <title>Complete sequence of Geobacter uraniireducens Rf4.</title>
        <authorList>
            <consortium name="US DOE Joint Genome Institute"/>
            <person name="Copeland A."/>
            <person name="Lucas S."/>
            <person name="Lapidus A."/>
            <person name="Barry K."/>
            <person name="Detter J.C."/>
            <person name="Glavina del Rio T."/>
            <person name="Hammon N."/>
            <person name="Israni S."/>
            <person name="Dalin E."/>
            <person name="Tice H."/>
            <person name="Pitluck S."/>
            <person name="Chertkov O."/>
            <person name="Brettin T."/>
            <person name="Bruce D."/>
            <person name="Han C."/>
            <person name="Schmutz J."/>
            <person name="Larimer F."/>
            <person name="Land M."/>
            <person name="Hauser L."/>
            <person name="Kyrpides N."/>
            <person name="Mikhailova N."/>
            <person name="Shelobolina E."/>
            <person name="Aklujkar M."/>
            <person name="Lovley D."/>
            <person name="Richardson P."/>
        </authorList>
    </citation>
    <scope>NUCLEOTIDE SEQUENCE [LARGE SCALE GENOMIC DNA]</scope>
    <source>
        <strain evidence="1 2">Rf4</strain>
    </source>
</reference>
<evidence type="ECO:0000313" key="1">
    <source>
        <dbReference type="EMBL" id="ABQ25640.1"/>
    </source>
</evidence>
<protein>
    <submittedName>
        <fullName evidence="1">Uncharacterized protein</fullName>
    </submittedName>
</protein>
<gene>
    <name evidence="1" type="ordered locus">Gura_1440</name>
</gene>
<dbReference type="KEGG" id="gur:Gura_1440"/>
<dbReference type="HOGENOM" id="CLU_1376438_0_0_7"/>
<dbReference type="OrthoDB" id="5293612at2"/>
<sequence length="198" mass="22287">MKFLQRFGMFCSILIITSCASLQPHLPEVQIPPERISQKGYSLVPLNEKGWLIAGRNAYQLALVKRGENPDETFAIQAIPFRLPTFKTHEEFVRLIEEGQSKDTDPQRFNIVKQEVTGYLMKGTDCVKSHMITEDLAAVKISGKSGNMLLEALTLTCAHPKDNSVGISVIYSQRYYPGQRDTAFVEKAMSVLNQSRAY</sequence>
<keyword evidence="2" id="KW-1185">Reference proteome</keyword>
<accession>A5GDZ1</accession>
<proteinExistence type="predicted"/>
<dbReference type="EMBL" id="CP000698">
    <property type="protein sequence ID" value="ABQ25640.1"/>
    <property type="molecule type" value="Genomic_DNA"/>
</dbReference>
<organism evidence="1 2">
    <name type="scientific">Geotalea uraniireducens (strain Rf4)</name>
    <name type="common">Geobacter uraniireducens</name>
    <dbReference type="NCBI Taxonomy" id="351605"/>
    <lineage>
        <taxon>Bacteria</taxon>
        <taxon>Pseudomonadati</taxon>
        <taxon>Thermodesulfobacteriota</taxon>
        <taxon>Desulfuromonadia</taxon>
        <taxon>Geobacterales</taxon>
        <taxon>Geobacteraceae</taxon>
        <taxon>Geotalea</taxon>
    </lineage>
</organism>
<evidence type="ECO:0000313" key="2">
    <source>
        <dbReference type="Proteomes" id="UP000006695"/>
    </source>
</evidence>
<dbReference type="RefSeq" id="WP_011938356.1">
    <property type="nucleotide sequence ID" value="NC_009483.1"/>
</dbReference>
<dbReference type="Proteomes" id="UP000006695">
    <property type="component" value="Chromosome"/>
</dbReference>
<name>A5GDZ1_GEOUR</name>